<protein>
    <submittedName>
        <fullName evidence="1">Guanine nucleotide exchange factor for Cdc42p</fullName>
    </submittedName>
</protein>
<dbReference type="EMBL" id="JANBPG010000337">
    <property type="protein sequence ID" value="KAJ1897406.1"/>
    <property type="molecule type" value="Genomic_DNA"/>
</dbReference>
<comment type="caution">
    <text evidence="1">The sequence shown here is derived from an EMBL/GenBank/DDBJ whole genome shotgun (WGS) entry which is preliminary data.</text>
</comment>
<organism evidence="1 2">
    <name type="scientific">Kickxella alabastrina</name>
    <dbReference type="NCBI Taxonomy" id="61397"/>
    <lineage>
        <taxon>Eukaryota</taxon>
        <taxon>Fungi</taxon>
        <taxon>Fungi incertae sedis</taxon>
        <taxon>Zoopagomycota</taxon>
        <taxon>Kickxellomycotina</taxon>
        <taxon>Kickxellomycetes</taxon>
        <taxon>Kickxellales</taxon>
        <taxon>Kickxellaceae</taxon>
        <taxon>Kickxella</taxon>
    </lineage>
</organism>
<evidence type="ECO:0000313" key="1">
    <source>
        <dbReference type="EMBL" id="KAJ1897406.1"/>
    </source>
</evidence>
<keyword evidence="2" id="KW-1185">Reference proteome</keyword>
<name>A0ACC1IN72_9FUNG</name>
<sequence>SRAAELARTEAAYVHDLERLAGFLHHADVFYGHVQELATLHRAFSMRIQYMAAQPVSAQLFDTAFNGLEEAFEVYSRFCAELARSSVARSAADISALLMRPIQRLAQYPLLFQSIAAEMYSSCKEIQKAHQPLRAINSVDLAMRRSKRVLRRANEATREATNEKNRANFFARVDMAPASLGRLLTSGTVSARTMHEFTMTEAFLFETRIVLCHALRQRPSRPSRIRRTLSALQLVSSSQTKPPKRQSASSSMSSATLHNDDYFRLPEIDTVTPPAGLLQSSHISLVTLRDPPRITFTSSPDVTIKEEDEEDEEEAPLDPLMLRLSLPTDAISQVCQTNEDNGTISLALQFLAFDSADETLLVMRQLTPEDAALWVRMLKRTVPLVPVSDDDNCLLVNPGFSQAVLGKHI</sequence>
<proteinExistence type="predicted"/>
<accession>A0ACC1IN72</accession>
<reference evidence="1" key="1">
    <citation type="submission" date="2022-07" db="EMBL/GenBank/DDBJ databases">
        <title>Phylogenomic reconstructions and comparative analyses of Kickxellomycotina fungi.</title>
        <authorList>
            <person name="Reynolds N.K."/>
            <person name="Stajich J.E."/>
            <person name="Barry K."/>
            <person name="Grigoriev I.V."/>
            <person name="Crous P."/>
            <person name="Smith M.E."/>
        </authorList>
    </citation>
    <scope>NUCLEOTIDE SEQUENCE</scope>
    <source>
        <strain evidence="1">Benny 63K</strain>
    </source>
</reference>
<evidence type="ECO:0000313" key="2">
    <source>
        <dbReference type="Proteomes" id="UP001150581"/>
    </source>
</evidence>
<feature type="non-terminal residue" evidence="1">
    <location>
        <position position="1"/>
    </location>
</feature>
<dbReference type="Proteomes" id="UP001150581">
    <property type="component" value="Unassembled WGS sequence"/>
</dbReference>
<gene>
    <name evidence="1" type="primary">CDC24_2</name>
    <name evidence="1" type="ORF">LPJ66_003383</name>
</gene>